<proteinExistence type="predicted"/>
<evidence type="ECO:0000313" key="2">
    <source>
        <dbReference type="EMBL" id="SMP68094.1"/>
    </source>
</evidence>
<evidence type="ECO:0000256" key="1">
    <source>
        <dbReference type="SAM" id="MobiDB-lite"/>
    </source>
</evidence>
<reference evidence="2 3" key="1">
    <citation type="submission" date="2017-05" db="EMBL/GenBank/DDBJ databases">
        <authorList>
            <person name="Varghese N."/>
            <person name="Submissions S."/>
        </authorList>
    </citation>
    <scope>NUCLEOTIDE SEQUENCE [LARGE SCALE GENOMIC DNA]</scope>
    <source>
        <strain evidence="2 3">DSM 26001</strain>
    </source>
</reference>
<accession>A0ABY1QED1</accession>
<feature type="compositionally biased region" description="Pro residues" evidence="1">
    <location>
        <begin position="58"/>
        <end position="84"/>
    </location>
</feature>
<evidence type="ECO:0000313" key="3">
    <source>
        <dbReference type="Proteomes" id="UP001158049"/>
    </source>
</evidence>
<evidence type="ECO:0008006" key="4">
    <source>
        <dbReference type="Google" id="ProtNLM"/>
    </source>
</evidence>
<name>A0ABY1QED1_9BURK</name>
<comment type="caution">
    <text evidence="2">The sequence shown here is derived from an EMBL/GenBank/DDBJ whole genome shotgun (WGS) entry which is preliminary data.</text>
</comment>
<sequence length="374" mass="39815">MPVETSFLRRWTPLLVRGLGVLALSLLLHWAALQWAGRHIGQTPPASADAPPVTVQLRPPPAPPPALAPPPVAVATPRPPQPPRPRPRKRPPPVASAPAPAATAPTAAAPEPAAVDAPPEAAVAVAAAPAAEAPVEAAAPGPAEAPAAPAEAPSYRFRMPPSAQLKYDVQALRDGKVVYGGGKIAWRADGGRYQVDGEASVLFFTVLNFQSVGAIDESGVAPELYSEKRFRRPENVTRFERGSNVIRFSASEASFPRTGGAQDRASVVWQLAAIGLGDPGRYAPGAALELFVAGVRDAEPWVIQVIGLEQTETPAGPTEAWHVVRVPRPGSYEQKLDIWLAPQHWWYPVRLRFTETNGEYLDMAVTSVQSLTPI</sequence>
<dbReference type="EMBL" id="FXUL01000013">
    <property type="protein sequence ID" value="SMP68094.1"/>
    <property type="molecule type" value="Genomic_DNA"/>
</dbReference>
<feature type="compositionally biased region" description="Low complexity" evidence="1">
    <location>
        <begin position="96"/>
        <end position="115"/>
    </location>
</feature>
<organism evidence="2 3">
    <name type="scientific">Noviherbaspirillum suwonense</name>
    <dbReference type="NCBI Taxonomy" id="1224511"/>
    <lineage>
        <taxon>Bacteria</taxon>
        <taxon>Pseudomonadati</taxon>
        <taxon>Pseudomonadota</taxon>
        <taxon>Betaproteobacteria</taxon>
        <taxon>Burkholderiales</taxon>
        <taxon>Oxalobacteraceae</taxon>
        <taxon>Noviherbaspirillum</taxon>
    </lineage>
</organism>
<dbReference type="Pfam" id="PF11306">
    <property type="entry name" value="DUF3108"/>
    <property type="match status" value="1"/>
</dbReference>
<dbReference type="InterPro" id="IPR021457">
    <property type="entry name" value="DUF3108"/>
</dbReference>
<dbReference type="Proteomes" id="UP001158049">
    <property type="component" value="Unassembled WGS sequence"/>
</dbReference>
<protein>
    <recommendedName>
        <fullName evidence="4">DUF3108 domain-containing protein</fullName>
    </recommendedName>
</protein>
<gene>
    <name evidence="2" type="ORF">SAMN06295970_113101</name>
</gene>
<feature type="region of interest" description="Disordered" evidence="1">
    <location>
        <begin position="43"/>
        <end position="115"/>
    </location>
</feature>
<dbReference type="RefSeq" id="WP_283443451.1">
    <property type="nucleotide sequence ID" value="NZ_FXUL01000013.1"/>
</dbReference>
<keyword evidence="3" id="KW-1185">Reference proteome</keyword>